<evidence type="ECO:0000313" key="2">
    <source>
        <dbReference type="Proteomes" id="UP000516305"/>
    </source>
</evidence>
<dbReference type="AlphaFoldDB" id="A0A7H0VH38"/>
<gene>
    <name evidence="1" type="ORF">H4K34_04095</name>
</gene>
<protein>
    <submittedName>
        <fullName evidence="1">Uncharacterized protein</fullName>
    </submittedName>
</protein>
<evidence type="ECO:0000313" key="1">
    <source>
        <dbReference type="EMBL" id="QNR25036.1"/>
    </source>
</evidence>
<dbReference type="KEGG" id="chyd:H4K34_04095"/>
<name>A0A7H0VH38_9FLAO</name>
<dbReference type="EMBL" id="CP060139">
    <property type="protein sequence ID" value="QNR25036.1"/>
    <property type="molecule type" value="Genomic_DNA"/>
</dbReference>
<reference evidence="1 2" key="1">
    <citation type="submission" date="2020-08" db="EMBL/GenBank/DDBJ databases">
        <title>Croceimicrobium hydrocarbonivorans gen. nov., sp. nov., a novel marine bacterium isolated from a bacterial consortium that degrades polyethylene terephthalate.</title>
        <authorList>
            <person name="Liu R."/>
        </authorList>
    </citation>
    <scope>NUCLEOTIDE SEQUENCE [LARGE SCALE GENOMIC DNA]</scope>
    <source>
        <strain evidence="1 2">A20-9</strain>
    </source>
</reference>
<dbReference type="RefSeq" id="WP_210759561.1">
    <property type="nucleotide sequence ID" value="NZ_CP060139.1"/>
</dbReference>
<keyword evidence="2" id="KW-1185">Reference proteome</keyword>
<sequence>MEGQEWENYLNRNPDLIALPDKSGPDSFFRGLCRKGYIVDDLKLNLEKIEILPDEFSWEPFPGRIVQVKTRLIQDPKLNSEPFVEFVFKEDGKRIGIDSVEFEWPPDYCFFKEDLNDDGIEELISVYQYYIVNGDNFNVKVYQLKDQGFEGY</sequence>
<organism evidence="1 2">
    <name type="scientific">Croceimicrobium hydrocarbonivorans</name>
    <dbReference type="NCBI Taxonomy" id="2761580"/>
    <lineage>
        <taxon>Bacteria</taxon>
        <taxon>Pseudomonadati</taxon>
        <taxon>Bacteroidota</taxon>
        <taxon>Flavobacteriia</taxon>
        <taxon>Flavobacteriales</taxon>
        <taxon>Owenweeksiaceae</taxon>
        <taxon>Croceimicrobium</taxon>
    </lineage>
</organism>
<accession>A0A7H0VH38</accession>
<dbReference type="Proteomes" id="UP000516305">
    <property type="component" value="Chromosome"/>
</dbReference>
<proteinExistence type="predicted"/>